<dbReference type="Proteomes" id="UP000005018">
    <property type="component" value="Chromosome 4"/>
</dbReference>
<reference evidence="2 3" key="1">
    <citation type="journal article" date="2012" name="PLoS ONE">
        <title>Sequence and analysis of the genome of the pathogenic yeast Candida orthopsilosis.</title>
        <authorList>
            <person name="Riccombeni A."/>
            <person name="Vidanes G."/>
            <person name="Proux-Wera E."/>
            <person name="Wolfe K.H."/>
            <person name="Butler G."/>
        </authorList>
    </citation>
    <scope>NUCLEOTIDE SEQUENCE [LARGE SCALE GENOMIC DNA]</scope>
    <source>
        <strain evidence="2 3">Co 90-125</strain>
    </source>
</reference>
<evidence type="ECO:0000313" key="3">
    <source>
        <dbReference type="Proteomes" id="UP000005018"/>
    </source>
</evidence>
<organism evidence="2 3">
    <name type="scientific">Candida orthopsilosis (strain 90-125)</name>
    <name type="common">Yeast</name>
    <dbReference type="NCBI Taxonomy" id="1136231"/>
    <lineage>
        <taxon>Eukaryota</taxon>
        <taxon>Fungi</taxon>
        <taxon>Dikarya</taxon>
        <taxon>Ascomycota</taxon>
        <taxon>Saccharomycotina</taxon>
        <taxon>Pichiomycetes</taxon>
        <taxon>Debaryomycetaceae</taxon>
        <taxon>Candida/Lodderomyces clade</taxon>
        <taxon>Candida</taxon>
    </lineage>
</organism>
<evidence type="ECO:0000313" key="2">
    <source>
        <dbReference type="EMBL" id="CCG23209.1"/>
    </source>
</evidence>
<dbReference type="EMBL" id="HE681722">
    <property type="protein sequence ID" value="CCG23209.1"/>
    <property type="molecule type" value="Genomic_DNA"/>
</dbReference>
<feature type="region of interest" description="Disordered" evidence="1">
    <location>
        <begin position="17"/>
        <end position="142"/>
    </location>
</feature>
<protein>
    <submittedName>
        <fullName evidence="2">Uncharacterized protein</fullName>
    </submittedName>
</protein>
<dbReference type="HOGENOM" id="CLU_1815547_0_0_1"/>
<name>H8X5B6_CANO9</name>
<dbReference type="RefSeq" id="XP_003869345.1">
    <property type="nucleotide sequence ID" value="XM_003869296.1"/>
</dbReference>
<evidence type="ECO:0000256" key="1">
    <source>
        <dbReference type="SAM" id="MobiDB-lite"/>
    </source>
</evidence>
<feature type="compositionally biased region" description="Low complexity" evidence="1">
    <location>
        <begin position="41"/>
        <end position="59"/>
    </location>
</feature>
<keyword evidence="3" id="KW-1185">Reference proteome</keyword>
<proteinExistence type="predicted"/>
<dbReference type="GeneID" id="14540244"/>
<dbReference type="AlphaFoldDB" id="H8X5B6"/>
<gene>
    <name evidence="2" type="ORF">CORT_0D03690</name>
</gene>
<sequence length="142" mass="16559">MLVVGTAIAIGAIAVDRHKRKKKLRNMSVKEREEFERYERVQQQQQQQQQISQQYPSSRQSRKQRRCQETGCHSQPRRSDKSSRMNYNRGGSAASRSDQRIEVSQQPPPTPQRNKENPRVQQHVQSMVGDNDVYDPPPKYTP</sequence>
<dbReference type="KEGG" id="cot:CORT_0D03690"/>
<accession>H8X5B6</accession>
<feature type="compositionally biased region" description="Basic and acidic residues" evidence="1">
    <location>
        <begin position="28"/>
        <end position="40"/>
    </location>
</feature>
<dbReference type="OrthoDB" id="4026423at2759"/>